<dbReference type="RefSeq" id="WP_380855480.1">
    <property type="nucleotide sequence ID" value="NZ_JBHRXV010000001.1"/>
</dbReference>
<feature type="domain" description="Ice-binding protein C-terminal" evidence="2">
    <location>
        <begin position="160"/>
        <end position="183"/>
    </location>
</feature>
<keyword evidence="4" id="KW-1185">Reference proteome</keyword>
<name>A0ABV7X7A8_9SPHN</name>
<dbReference type="Pfam" id="PF07589">
    <property type="entry name" value="PEP-CTERM"/>
    <property type="match status" value="1"/>
</dbReference>
<comment type="caution">
    <text evidence="3">The sequence shown here is derived from an EMBL/GenBank/DDBJ whole genome shotgun (WGS) entry which is preliminary data.</text>
</comment>
<evidence type="ECO:0000256" key="1">
    <source>
        <dbReference type="SAM" id="SignalP"/>
    </source>
</evidence>
<dbReference type="Proteomes" id="UP001595615">
    <property type="component" value="Unassembled WGS sequence"/>
</dbReference>
<feature type="chain" id="PRO_5047420720" evidence="1">
    <location>
        <begin position="20"/>
        <end position="185"/>
    </location>
</feature>
<gene>
    <name evidence="3" type="ORF">ACFOMD_01075</name>
</gene>
<dbReference type="InterPro" id="IPR013424">
    <property type="entry name" value="Ice-binding_C"/>
</dbReference>
<sequence length="185" mass="19260">MKKLLVAVLLAASAVPAAAAPFMFTRTFASSTSLPSYETAGPLTISGTFDGDANGNLITNISNVTLSIGGVAVAAPIYTAHLNEDNSAWISGGATLSFDGTANNALFIDVDFPNNLNYGAFFYSINAVNMDYTLNPFSIASEQLENGASSLQITAMNAEVPEPAMLGLFGLSAIGLGLGRRRRRA</sequence>
<evidence type="ECO:0000259" key="2">
    <source>
        <dbReference type="Pfam" id="PF07589"/>
    </source>
</evidence>
<evidence type="ECO:0000313" key="3">
    <source>
        <dbReference type="EMBL" id="MFC3711142.1"/>
    </source>
</evidence>
<dbReference type="NCBIfam" id="TIGR02595">
    <property type="entry name" value="PEP_CTERM"/>
    <property type="match status" value="1"/>
</dbReference>
<evidence type="ECO:0000313" key="4">
    <source>
        <dbReference type="Proteomes" id="UP001595615"/>
    </source>
</evidence>
<organism evidence="3 4">
    <name type="scientific">Sphingoaurantiacus capsulatus</name>
    <dbReference type="NCBI Taxonomy" id="1771310"/>
    <lineage>
        <taxon>Bacteria</taxon>
        <taxon>Pseudomonadati</taxon>
        <taxon>Pseudomonadota</taxon>
        <taxon>Alphaproteobacteria</taxon>
        <taxon>Sphingomonadales</taxon>
        <taxon>Sphingosinicellaceae</taxon>
        <taxon>Sphingoaurantiacus</taxon>
    </lineage>
</organism>
<reference evidence="4" key="1">
    <citation type="journal article" date="2019" name="Int. J. Syst. Evol. Microbiol.">
        <title>The Global Catalogue of Microorganisms (GCM) 10K type strain sequencing project: providing services to taxonomists for standard genome sequencing and annotation.</title>
        <authorList>
            <consortium name="The Broad Institute Genomics Platform"/>
            <consortium name="The Broad Institute Genome Sequencing Center for Infectious Disease"/>
            <person name="Wu L."/>
            <person name="Ma J."/>
        </authorList>
    </citation>
    <scope>NUCLEOTIDE SEQUENCE [LARGE SCALE GENOMIC DNA]</scope>
    <source>
        <strain evidence="4">KCTC 42644</strain>
    </source>
</reference>
<dbReference type="EMBL" id="JBHRXV010000001">
    <property type="protein sequence ID" value="MFC3711142.1"/>
    <property type="molecule type" value="Genomic_DNA"/>
</dbReference>
<proteinExistence type="predicted"/>
<feature type="signal peptide" evidence="1">
    <location>
        <begin position="1"/>
        <end position="19"/>
    </location>
</feature>
<protein>
    <submittedName>
        <fullName evidence="3">PEP-CTERM sorting domain-containing protein</fullName>
    </submittedName>
</protein>
<accession>A0ABV7X7A8</accession>
<keyword evidence="1" id="KW-0732">Signal</keyword>